<comment type="subcellular location">
    <subcellularLocation>
        <location evidence="1">Plastid</location>
        <location evidence="1">Chloroplast thylakoid membrane</location>
    </subcellularLocation>
</comment>
<dbReference type="PANTHER" id="PTHR33399">
    <property type="entry name" value="OXYGEN-EVOLVING ENHANCER PROTEIN 3-1, CHLOROPLASTIC"/>
    <property type="match status" value="1"/>
</dbReference>
<dbReference type="PANTHER" id="PTHR33399:SF6">
    <property type="entry name" value="PSBQ-LIKE PROTEIN 3, CHLOROPLASTIC"/>
    <property type="match status" value="1"/>
</dbReference>
<keyword evidence="5" id="KW-0793">Thylakoid</keyword>
<dbReference type="InterPro" id="IPR023222">
    <property type="entry name" value="PsbQ-like_dom_sf"/>
</dbReference>
<accession>A0A9Q1KF50</accession>
<proteinExistence type="inferred from homology"/>
<dbReference type="GO" id="GO:0019898">
    <property type="term" value="C:extrinsic component of membrane"/>
    <property type="evidence" value="ECO:0007669"/>
    <property type="project" value="InterPro"/>
</dbReference>
<evidence type="ECO:0000313" key="8">
    <source>
        <dbReference type="EMBL" id="KAJ8442193.1"/>
    </source>
</evidence>
<dbReference type="InterPro" id="IPR008797">
    <property type="entry name" value="PSII_PsbQ"/>
</dbReference>
<evidence type="ECO:0000256" key="3">
    <source>
        <dbReference type="ARBA" id="ARBA00022640"/>
    </source>
</evidence>
<dbReference type="GO" id="GO:0005509">
    <property type="term" value="F:calcium ion binding"/>
    <property type="evidence" value="ECO:0007669"/>
    <property type="project" value="InterPro"/>
</dbReference>
<evidence type="ECO:0000256" key="4">
    <source>
        <dbReference type="ARBA" id="ARBA00022946"/>
    </source>
</evidence>
<comment type="similarity">
    <text evidence="7">Belongs to the PsbQ family.</text>
</comment>
<evidence type="ECO:0000256" key="5">
    <source>
        <dbReference type="ARBA" id="ARBA00023078"/>
    </source>
</evidence>
<dbReference type="EMBL" id="JAKOGI010000144">
    <property type="protein sequence ID" value="KAJ8442193.1"/>
    <property type="molecule type" value="Genomic_DNA"/>
</dbReference>
<gene>
    <name evidence="8" type="ORF">Cgig2_005133</name>
</gene>
<dbReference type="InterPro" id="IPR054099">
    <property type="entry name" value="PSII_PsbQ_pln"/>
</dbReference>
<dbReference type="AlphaFoldDB" id="A0A9Q1KF50"/>
<evidence type="ECO:0000256" key="7">
    <source>
        <dbReference type="ARBA" id="ARBA00035649"/>
    </source>
</evidence>
<keyword evidence="2" id="KW-0150">Chloroplast</keyword>
<keyword evidence="6" id="KW-0472">Membrane</keyword>
<protein>
    <recommendedName>
        <fullName evidence="10">PQL-like protein</fullName>
    </recommendedName>
</protein>
<sequence>MALASLVSRSTMPCLSSVFTCCSKSTSSSKPQTNSKKLDRGISRRVGTIATTVSLLLVTDVISSNETACGFEFRMTVPDQTVEEAESIIKYHAQALLDVKSVIEEESWREAQRELRKNAAYLKQDIYTIIQSKEGSVRPLLRRLYSDLFNYVTTLDYAARDKDAAKVWDCYNNVAAALGDILSRI</sequence>
<dbReference type="GO" id="GO:0009767">
    <property type="term" value="P:photosynthetic electron transport chain"/>
    <property type="evidence" value="ECO:0007669"/>
    <property type="project" value="TreeGrafter"/>
</dbReference>
<keyword evidence="4" id="KW-0809">Transit peptide</keyword>
<name>A0A9Q1KF50_9CARY</name>
<evidence type="ECO:0000256" key="2">
    <source>
        <dbReference type="ARBA" id="ARBA00022528"/>
    </source>
</evidence>
<comment type="caution">
    <text evidence="8">The sequence shown here is derived from an EMBL/GenBank/DDBJ whole genome shotgun (WGS) entry which is preliminary data.</text>
</comment>
<dbReference type="FunFam" id="1.20.120.290:FF:000004">
    <property type="entry name" value="Oxygen-evolving enhancer protein 3"/>
    <property type="match status" value="1"/>
</dbReference>
<evidence type="ECO:0008006" key="10">
    <source>
        <dbReference type="Google" id="ProtNLM"/>
    </source>
</evidence>
<evidence type="ECO:0000256" key="1">
    <source>
        <dbReference type="ARBA" id="ARBA00004334"/>
    </source>
</evidence>
<reference evidence="8" key="1">
    <citation type="submission" date="2022-04" db="EMBL/GenBank/DDBJ databases">
        <title>Carnegiea gigantea Genome sequencing and assembly v2.</title>
        <authorList>
            <person name="Copetti D."/>
            <person name="Sanderson M.J."/>
            <person name="Burquez A."/>
            <person name="Wojciechowski M.F."/>
        </authorList>
    </citation>
    <scope>NUCLEOTIDE SEQUENCE</scope>
    <source>
        <strain evidence="8">SGP5-SGP5p</strain>
        <tissue evidence="8">Aerial part</tissue>
    </source>
</reference>
<keyword evidence="3" id="KW-0934">Plastid</keyword>
<dbReference type="GO" id="GO:0009535">
    <property type="term" value="C:chloroplast thylakoid membrane"/>
    <property type="evidence" value="ECO:0007669"/>
    <property type="project" value="UniProtKB-SubCell"/>
</dbReference>
<dbReference type="Pfam" id="PF05757">
    <property type="entry name" value="PsbQ"/>
    <property type="match status" value="1"/>
</dbReference>
<keyword evidence="9" id="KW-1185">Reference proteome</keyword>
<dbReference type="Proteomes" id="UP001153076">
    <property type="component" value="Unassembled WGS sequence"/>
</dbReference>
<dbReference type="GO" id="GO:0009654">
    <property type="term" value="C:photosystem II oxygen evolving complex"/>
    <property type="evidence" value="ECO:0007669"/>
    <property type="project" value="InterPro"/>
</dbReference>
<organism evidence="8 9">
    <name type="scientific">Carnegiea gigantea</name>
    <dbReference type="NCBI Taxonomy" id="171969"/>
    <lineage>
        <taxon>Eukaryota</taxon>
        <taxon>Viridiplantae</taxon>
        <taxon>Streptophyta</taxon>
        <taxon>Embryophyta</taxon>
        <taxon>Tracheophyta</taxon>
        <taxon>Spermatophyta</taxon>
        <taxon>Magnoliopsida</taxon>
        <taxon>eudicotyledons</taxon>
        <taxon>Gunneridae</taxon>
        <taxon>Pentapetalae</taxon>
        <taxon>Caryophyllales</taxon>
        <taxon>Cactineae</taxon>
        <taxon>Cactaceae</taxon>
        <taxon>Cactoideae</taxon>
        <taxon>Echinocereeae</taxon>
        <taxon>Carnegiea</taxon>
    </lineage>
</organism>
<evidence type="ECO:0000313" key="9">
    <source>
        <dbReference type="Proteomes" id="UP001153076"/>
    </source>
</evidence>
<dbReference type="SUPFAM" id="SSF101112">
    <property type="entry name" value="Oxygen-evolving enhancer protein 3"/>
    <property type="match status" value="1"/>
</dbReference>
<dbReference type="Gene3D" id="1.20.120.290">
    <property type="entry name" value="Oxygen-evolving enhancer protein 3 (PsbQ), four-helix up-down bundle"/>
    <property type="match status" value="1"/>
</dbReference>
<evidence type="ECO:0000256" key="6">
    <source>
        <dbReference type="ARBA" id="ARBA00023136"/>
    </source>
</evidence>